<evidence type="ECO:0000313" key="1">
    <source>
        <dbReference type="EMBL" id="CCF84108.1"/>
    </source>
</evidence>
<accession>I4EHE6</accession>
<organism evidence="1 2">
    <name type="scientific">Nitrolancea hollandica Lb</name>
    <dbReference type="NCBI Taxonomy" id="1129897"/>
    <lineage>
        <taxon>Bacteria</taxon>
        <taxon>Pseudomonadati</taxon>
        <taxon>Thermomicrobiota</taxon>
        <taxon>Thermomicrobia</taxon>
        <taxon>Sphaerobacterales</taxon>
        <taxon>Sphaerobacterineae</taxon>
        <taxon>Sphaerobacteraceae</taxon>
        <taxon>Nitrolancea</taxon>
    </lineage>
</organism>
<comment type="caution">
    <text evidence="1">The sequence shown here is derived from an EMBL/GenBank/DDBJ whole genome shotgun (WGS) entry which is preliminary data.</text>
</comment>
<dbReference type="Proteomes" id="UP000004221">
    <property type="component" value="Unassembled WGS sequence"/>
</dbReference>
<keyword evidence="2" id="KW-1185">Reference proteome</keyword>
<evidence type="ECO:0000313" key="2">
    <source>
        <dbReference type="Proteomes" id="UP000004221"/>
    </source>
</evidence>
<dbReference type="EMBL" id="CAGS01000235">
    <property type="protein sequence ID" value="CCF84108.1"/>
    <property type="molecule type" value="Genomic_DNA"/>
</dbReference>
<sequence length="56" mass="6200">MPVFSQPDSTTFTLYVQLSAGSRSHAIQRGGGPRTARSLRENTVFRLLVNGHARTR</sequence>
<reference evidence="1 2" key="1">
    <citation type="journal article" date="2012" name="ISME J.">
        <title>Nitrification expanded: discovery, physiology and genomics of a nitrite-oxidizing bacterium from the phylum Chloroflexi.</title>
        <authorList>
            <person name="Sorokin D.Y."/>
            <person name="Lucker S."/>
            <person name="Vejmelkova D."/>
            <person name="Kostrikina N.A."/>
            <person name="Kleerebezem R."/>
            <person name="Rijpstra W.I."/>
            <person name="Damste J.S."/>
            <person name="Le Paslier D."/>
            <person name="Muyzer G."/>
            <person name="Wagner M."/>
            <person name="van Loosdrecht M.C."/>
            <person name="Daims H."/>
        </authorList>
    </citation>
    <scope>NUCLEOTIDE SEQUENCE [LARGE SCALE GENOMIC DNA]</scope>
    <source>
        <strain evidence="2">none</strain>
    </source>
</reference>
<dbReference type="AlphaFoldDB" id="I4EHE6"/>
<proteinExistence type="predicted"/>
<name>I4EHE6_9BACT</name>
<protein>
    <submittedName>
        <fullName evidence="1">Uncharacterized protein</fullName>
    </submittedName>
</protein>
<gene>
    <name evidence="1" type="ORF">NITHO_310001</name>
</gene>